<accession>A0A482V975</accession>
<dbReference type="InterPro" id="IPR003961">
    <property type="entry name" value="FN3_dom"/>
</dbReference>
<feature type="chain" id="PRO_5019813288" description="Protein NDNF" evidence="8">
    <location>
        <begin position="25"/>
        <end position="498"/>
    </location>
</feature>
<dbReference type="InterPro" id="IPR019326">
    <property type="entry name" value="NDNF"/>
</dbReference>
<evidence type="ECO:0000259" key="9">
    <source>
        <dbReference type="PROSITE" id="PS50853"/>
    </source>
</evidence>
<keyword evidence="5" id="KW-0325">Glycoprotein</keyword>
<keyword evidence="4" id="KW-0677">Repeat</keyword>
<dbReference type="EMBL" id="QDEB01124832">
    <property type="protein sequence ID" value="RZB39815.1"/>
    <property type="molecule type" value="Genomic_DNA"/>
</dbReference>
<keyword evidence="2" id="KW-0964">Secreted</keyword>
<evidence type="ECO:0000256" key="5">
    <source>
        <dbReference type="ARBA" id="ARBA00023180"/>
    </source>
</evidence>
<dbReference type="Gene3D" id="2.60.40.10">
    <property type="entry name" value="Immunoglobulins"/>
    <property type="match status" value="1"/>
</dbReference>
<dbReference type="OrthoDB" id="9872501at2759"/>
<protein>
    <recommendedName>
        <fullName evidence="6">Protein NDNF</fullName>
    </recommendedName>
</protein>
<comment type="function">
    <text evidence="7">Secretory protein that plays a role in various cellular processes. Acts as a chemorepellent acting on gonadotropin-releasing hormone (GnRH) expressing neurons regulating their migration to the hypothalamus. Also promotes neuron migration, growth and survival as well as neurite outgrowth and is involved in the development of the olfactory system. May also act through the regulation of growth factors activity and downstream signaling. Also regulates extracellular matrix assembly and cell adhesiveness. Promotes endothelial cell survival, vessel formation and plays an important role in the process of revascularization through NOS3-dependent mechanisms.</text>
</comment>
<dbReference type="SUPFAM" id="SSF49265">
    <property type="entry name" value="Fibronectin type III"/>
    <property type="match status" value="1"/>
</dbReference>
<dbReference type="PANTHER" id="PTHR14619">
    <property type="entry name" value="NEURON-DERIVED NEUROTROPHIC FACTOR"/>
    <property type="match status" value="1"/>
</dbReference>
<keyword evidence="11" id="KW-1185">Reference proteome</keyword>
<name>A0A482V975_ASBVE</name>
<dbReference type="AlphaFoldDB" id="A0A482V975"/>
<gene>
    <name evidence="10" type="ORF">BDFB_001840</name>
</gene>
<evidence type="ECO:0000256" key="3">
    <source>
        <dbReference type="ARBA" id="ARBA00022729"/>
    </source>
</evidence>
<evidence type="ECO:0000313" key="11">
    <source>
        <dbReference type="Proteomes" id="UP000292052"/>
    </source>
</evidence>
<dbReference type="InterPro" id="IPR036116">
    <property type="entry name" value="FN3_sf"/>
</dbReference>
<dbReference type="GO" id="GO:0005576">
    <property type="term" value="C:extracellular region"/>
    <property type="evidence" value="ECO:0007669"/>
    <property type="project" value="UniProtKB-SubCell"/>
</dbReference>
<feature type="domain" description="Fibronectin type-III" evidence="9">
    <location>
        <begin position="138"/>
        <end position="253"/>
    </location>
</feature>
<comment type="subcellular location">
    <subcellularLocation>
        <location evidence="1">Secreted</location>
    </subcellularLocation>
</comment>
<dbReference type="InterPro" id="IPR055271">
    <property type="entry name" value="NDNF_Fn(III)_1"/>
</dbReference>
<sequence length="498" mass="56556">MVTRILRAFIVLQLVSVLIPTSSCSRKKYGKIPTYHPYQNDTLPSDMQITAYLVKGESKRFFYTSQMDHGAFSVTLITCTSSIRWSFELDNSTNNSLLTEVMETYYLKTVAKGVYTLQIAALERNTYVHIYVSTEEGGPQALQKAKFTTFRLLKRQRRKRLTVKWNPSLVDPQGTEYCLVVSSSRFHGSLCSINSTQNDPVAVCVGSKTHHTLSNLKQGQNYYFNLFAINHQSNFTYPYGQTSVVFDSHFKPITVKDGKVTFANLKKLDGKAVFRYKIGKKVTRPLYLFVIPCGGAVDVEVSLKDSTVVPPKRVEGFERITIKNPVQSARYYIKIFALNREELKKTTGVEIYATTKSPAKIPLPNLPQLAKVKEYESLRTCDSVTVAWLVAPAQKPVHYCLMVKEGKFLEMGDFTMLNQCGLENRLKKSVDFTVKYCRDIKNDEEDVIVQKVSQLKPGKSYIIQVTVKKPKGKTLSYDLLQVHTKPWCNNKHFEDGAV</sequence>
<proteinExistence type="predicted"/>
<evidence type="ECO:0000256" key="4">
    <source>
        <dbReference type="ARBA" id="ARBA00022737"/>
    </source>
</evidence>
<evidence type="ECO:0000256" key="2">
    <source>
        <dbReference type="ARBA" id="ARBA00022525"/>
    </source>
</evidence>
<organism evidence="10 11">
    <name type="scientific">Asbolus verrucosus</name>
    <name type="common">Desert ironclad beetle</name>
    <dbReference type="NCBI Taxonomy" id="1661398"/>
    <lineage>
        <taxon>Eukaryota</taxon>
        <taxon>Metazoa</taxon>
        <taxon>Ecdysozoa</taxon>
        <taxon>Arthropoda</taxon>
        <taxon>Hexapoda</taxon>
        <taxon>Insecta</taxon>
        <taxon>Pterygota</taxon>
        <taxon>Neoptera</taxon>
        <taxon>Endopterygota</taxon>
        <taxon>Coleoptera</taxon>
        <taxon>Polyphaga</taxon>
        <taxon>Cucujiformia</taxon>
        <taxon>Tenebrionidae</taxon>
        <taxon>Pimeliinae</taxon>
        <taxon>Asbolus</taxon>
    </lineage>
</organism>
<dbReference type="PANTHER" id="PTHR14619:SF3">
    <property type="entry name" value="PROTEIN NDNF"/>
    <property type="match status" value="1"/>
</dbReference>
<dbReference type="InterPro" id="IPR045805">
    <property type="entry name" value="NDNF_C"/>
</dbReference>
<reference evidence="10 11" key="1">
    <citation type="submission" date="2017-03" db="EMBL/GenBank/DDBJ databases">
        <title>Genome of the blue death feigning beetle - Asbolus verrucosus.</title>
        <authorList>
            <person name="Rider S.D."/>
        </authorList>
    </citation>
    <scope>NUCLEOTIDE SEQUENCE [LARGE SCALE GENOMIC DNA]</scope>
    <source>
        <strain evidence="10">Butters</strain>
        <tissue evidence="10">Head and leg muscle</tissue>
    </source>
</reference>
<dbReference type="Proteomes" id="UP000292052">
    <property type="component" value="Unassembled WGS sequence"/>
</dbReference>
<dbReference type="Pfam" id="PF19433">
    <property type="entry name" value="NDNF_C"/>
    <property type="match status" value="1"/>
</dbReference>
<keyword evidence="3 8" id="KW-0732">Signal</keyword>
<feature type="signal peptide" evidence="8">
    <location>
        <begin position="1"/>
        <end position="24"/>
    </location>
</feature>
<dbReference type="Pfam" id="PF10179">
    <property type="entry name" value="NDNF"/>
    <property type="match status" value="1"/>
</dbReference>
<dbReference type="InterPro" id="IPR013783">
    <property type="entry name" value="Ig-like_fold"/>
</dbReference>
<dbReference type="PROSITE" id="PS50853">
    <property type="entry name" value="FN3"/>
    <property type="match status" value="1"/>
</dbReference>
<evidence type="ECO:0000256" key="8">
    <source>
        <dbReference type="SAM" id="SignalP"/>
    </source>
</evidence>
<comment type="caution">
    <text evidence="10">The sequence shown here is derived from an EMBL/GenBank/DDBJ whole genome shotgun (WGS) entry which is preliminary data.</text>
</comment>
<evidence type="ECO:0000313" key="10">
    <source>
        <dbReference type="EMBL" id="RZB39815.1"/>
    </source>
</evidence>
<evidence type="ECO:0000256" key="7">
    <source>
        <dbReference type="ARBA" id="ARBA00046135"/>
    </source>
</evidence>
<evidence type="ECO:0000256" key="6">
    <source>
        <dbReference type="ARBA" id="ARBA00024096"/>
    </source>
</evidence>
<dbReference type="CDD" id="cd00063">
    <property type="entry name" value="FN3"/>
    <property type="match status" value="1"/>
</dbReference>
<evidence type="ECO:0000256" key="1">
    <source>
        <dbReference type="ARBA" id="ARBA00004613"/>
    </source>
</evidence>